<sequence length="416" mass="47232">MTTTISDLPKKLVGMILSRVPITSLGAVRSTCKRWNALSKDEIICKAEAKHQFLGFMMKKYKLCSVRFDLFDNEDEYVDPSIKEIGNTPLGQVKLFQVFQCDGLLLCVTELEDLVVWNPYLGQTRWIQPRNSYHSLDRYAIGFDNNRKHKILRFLDDPDSVCEYEIYDFSSNSWRVLDITPTCEIQFTQRGTSLKGNTYLIATEKIPWPEEEETEQIVPESVLICFDFTTESFGQFLPLPFAHYDDCTGAISSLGDEKLAALYQGLDSSEVEVEIWVTSMIEPHAVSWIPFLKVDMEPHFGFDFYVSGGSFFIDEEKKVAVVISYDASETTRYEDAAYIIGENGYVKKVHLGEAVPYIPGALNFSEFSCCCPHVCGSSYVPSLVQINQTAAGFKKGREEEEEASQPTNTKKKKTLY</sequence>
<dbReference type="InterPro" id="IPR006527">
    <property type="entry name" value="F-box-assoc_dom_typ1"/>
</dbReference>
<feature type="domain" description="F-box" evidence="2">
    <location>
        <begin position="2"/>
        <end position="42"/>
    </location>
</feature>
<evidence type="ECO:0000313" key="3">
    <source>
        <dbReference type="EMBL" id="EOA31982.1"/>
    </source>
</evidence>
<dbReference type="InterPro" id="IPR050796">
    <property type="entry name" value="SCF_F-box_component"/>
</dbReference>
<accession>R0G8N3</accession>
<dbReference type="PANTHER" id="PTHR31672:SF13">
    <property type="entry name" value="F-BOX PROTEIN CPR30-LIKE"/>
    <property type="match status" value="1"/>
</dbReference>
<reference evidence="4" key="1">
    <citation type="journal article" date="2013" name="Nat. Genet.">
        <title>The Capsella rubella genome and the genomic consequences of rapid mating system evolution.</title>
        <authorList>
            <person name="Slotte T."/>
            <person name="Hazzouri K.M."/>
            <person name="Agren J.A."/>
            <person name="Koenig D."/>
            <person name="Maumus F."/>
            <person name="Guo Y.L."/>
            <person name="Steige K."/>
            <person name="Platts A.E."/>
            <person name="Escobar J.S."/>
            <person name="Newman L.K."/>
            <person name="Wang W."/>
            <person name="Mandakova T."/>
            <person name="Vello E."/>
            <person name="Smith L.M."/>
            <person name="Henz S.R."/>
            <person name="Steffen J."/>
            <person name="Takuno S."/>
            <person name="Brandvain Y."/>
            <person name="Coop G."/>
            <person name="Andolfatto P."/>
            <person name="Hu T.T."/>
            <person name="Blanchette M."/>
            <person name="Clark R.M."/>
            <person name="Quesneville H."/>
            <person name="Nordborg M."/>
            <person name="Gaut B.S."/>
            <person name="Lysak M.A."/>
            <person name="Jenkins J."/>
            <person name="Grimwood J."/>
            <person name="Chapman J."/>
            <person name="Prochnik S."/>
            <person name="Shu S."/>
            <person name="Rokhsar D."/>
            <person name="Schmutz J."/>
            <person name="Weigel D."/>
            <person name="Wright S.I."/>
        </authorList>
    </citation>
    <scope>NUCLEOTIDE SEQUENCE [LARGE SCALE GENOMIC DNA]</scope>
    <source>
        <strain evidence="4">cv. Monte Gargano</strain>
    </source>
</reference>
<dbReference type="AlphaFoldDB" id="R0G8N3"/>
<dbReference type="InterPro" id="IPR011043">
    <property type="entry name" value="Gal_Oxase/kelch_b-propeller"/>
</dbReference>
<dbReference type="Pfam" id="PF07734">
    <property type="entry name" value="FBA_1"/>
    <property type="match status" value="1"/>
</dbReference>
<dbReference type="SUPFAM" id="SSF50965">
    <property type="entry name" value="Galactose oxidase, central domain"/>
    <property type="match status" value="1"/>
</dbReference>
<dbReference type="InterPro" id="IPR001810">
    <property type="entry name" value="F-box_dom"/>
</dbReference>
<keyword evidence="4" id="KW-1185">Reference proteome</keyword>
<dbReference type="EMBL" id="KB870807">
    <property type="protein sequence ID" value="EOA31982.1"/>
    <property type="molecule type" value="Genomic_DNA"/>
</dbReference>
<dbReference type="Proteomes" id="UP000029121">
    <property type="component" value="Unassembled WGS sequence"/>
</dbReference>
<dbReference type="NCBIfam" id="TIGR01640">
    <property type="entry name" value="F_box_assoc_1"/>
    <property type="match status" value="1"/>
</dbReference>
<dbReference type="SUPFAM" id="SSF81383">
    <property type="entry name" value="F-box domain"/>
    <property type="match status" value="1"/>
</dbReference>
<organism evidence="3 4">
    <name type="scientific">Capsella rubella</name>
    <dbReference type="NCBI Taxonomy" id="81985"/>
    <lineage>
        <taxon>Eukaryota</taxon>
        <taxon>Viridiplantae</taxon>
        <taxon>Streptophyta</taxon>
        <taxon>Embryophyta</taxon>
        <taxon>Tracheophyta</taxon>
        <taxon>Spermatophyta</taxon>
        <taxon>Magnoliopsida</taxon>
        <taxon>eudicotyledons</taxon>
        <taxon>Gunneridae</taxon>
        <taxon>Pentapetalae</taxon>
        <taxon>rosids</taxon>
        <taxon>malvids</taxon>
        <taxon>Brassicales</taxon>
        <taxon>Brassicaceae</taxon>
        <taxon>Camelineae</taxon>
        <taxon>Capsella</taxon>
    </lineage>
</organism>
<dbReference type="PROSITE" id="PS50181">
    <property type="entry name" value="FBOX"/>
    <property type="match status" value="1"/>
</dbReference>
<dbReference type="InterPro" id="IPR017451">
    <property type="entry name" value="F-box-assoc_interact_dom"/>
</dbReference>
<dbReference type="InterPro" id="IPR036047">
    <property type="entry name" value="F-box-like_dom_sf"/>
</dbReference>
<dbReference type="SMART" id="SM00256">
    <property type="entry name" value="FBOX"/>
    <property type="match status" value="1"/>
</dbReference>
<dbReference type="Pfam" id="PF00646">
    <property type="entry name" value="F-box"/>
    <property type="match status" value="1"/>
</dbReference>
<proteinExistence type="predicted"/>
<name>R0G8N3_9BRAS</name>
<dbReference type="CDD" id="cd22157">
    <property type="entry name" value="F-box_AtFBW1-like"/>
    <property type="match status" value="1"/>
</dbReference>
<dbReference type="Gene3D" id="1.20.1280.50">
    <property type="match status" value="1"/>
</dbReference>
<dbReference type="PANTHER" id="PTHR31672">
    <property type="entry name" value="BNACNNG10540D PROTEIN"/>
    <property type="match status" value="1"/>
</dbReference>
<evidence type="ECO:0000256" key="1">
    <source>
        <dbReference type="SAM" id="MobiDB-lite"/>
    </source>
</evidence>
<gene>
    <name evidence="3" type="ORF">CARUB_v10015243mg</name>
</gene>
<protein>
    <recommendedName>
        <fullName evidence="2">F-box domain-containing protein</fullName>
    </recommendedName>
</protein>
<feature type="region of interest" description="Disordered" evidence="1">
    <location>
        <begin position="394"/>
        <end position="416"/>
    </location>
</feature>
<evidence type="ECO:0000259" key="2">
    <source>
        <dbReference type="PROSITE" id="PS50181"/>
    </source>
</evidence>
<evidence type="ECO:0000313" key="4">
    <source>
        <dbReference type="Proteomes" id="UP000029121"/>
    </source>
</evidence>